<feature type="signal peptide" evidence="2">
    <location>
        <begin position="1"/>
        <end position="21"/>
    </location>
</feature>
<reference evidence="3 4" key="1">
    <citation type="submission" date="2021-02" db="EMBL/GenBank/DDBJ databases">
        <authorList>
            <person name="Jung H.S."/>
            <person name="Chun B.H."/>
            <person name="Jeon C.O."/>
        </authorList>
    </citation>
    <scope>NUCLEOTIDE SEQUENCE [LARGE SCALE GENOMIC DNA]</scope>
    <source>
        <strain evidence="3 4">LMG 25203</strain>
    </source>
</reference>
<evidence type="ECO:0000313" key="3">
    <source>
        <dbReference type="EMBL" id="MBM6498793.1"/>
    </source>
</evidence>
<accession>A0ABS2CUZ3</accession>
<dbReference type="PROSITE" id="PS51257">
    <property type="entry name" value="PROKAR_LIPOPROTEIN"/>
    <property type="match status" value="1"/>
</dbReference>
<evidence type="ECO:0000313" key="4">
    <source>
        <dbReference type="Proteomes" id="UP000759529"/>
    </source>
</evidence>
<feature type="region of interest" description="Disordered" evidence="1">
    <location>
        <begin position="225"/>
        <end position="265"/>
    </location>
</feature>
<proteinExistence type="predicted"/>
<comment type="caution">
    <text evidence="3">The sequence shown here is derived from an EMBL/GenBank/DDBJ whole genome shotgun (WGS) entry which is preliminary data.</text>
</comment>
<feature type="compositionally biased region" description="Gly residues" evidence="1">
    <location>
        <begin position="237"/>
        <end position="249"/>
    </location>
</feature>
<keyword evidence="4" id="KW-1185">Reference proteome</keyword>
<dbReference type="RefSeq" id="WP_187657642.1">
    <property type="nucleotide sequence ID" value="NZ_JACSOD020000453.1"/>
</dbReference>
<protein>
    <recommendedName>
        <fullName evidence="5">Lipoprotein</fullName>
    </recommendedName>
</protein>
<sequence length="487" mass="53504">MKKIYLLLSLIFATIFSGCEAEKDYISDNSLNQNYQLKRISFSEFKSNQSAFQKLREARSKKNPNILNRGVYNEDYGVFIDTTNIVVVENDGKHSITFQIIDEAFSNKVENLVLNSKDDVYVAYITEYLLSQQELQAIGDGGELLSKEPDAITMLENNARISISGNGAHCVDVITVITRYCEDINGKVIENKGEGCYGGFFEVEHQVLTISEGCLSNGGGSSGGIGGYNPPTSGGNPVSGGGGSTGGSTGNTNPDINDGNPNPIITTPVLNQSKTEIKLLNTFSDEQLNWWKNEADDEVKEDILAYINQYLTLEQNEAIEFASELINFSIEKGDSFKFDNTIVANNSLNFDNLIEFQNFINDIPTEGFDFEVENDQQNNQKTAKVKLALTGIFGGINFKIKQNMSPPYSIANVTSSAYGFTLAFGWEQKDYDVNINTTANTATITISGDIHYNVFIDGVGTIWSSEIEIRVVLNTTTGTIISAVKLP</sequence>
<evidence type="ECO:0000256" key="2">
    <source>
        <dbReference type="SAM" id="SignalP"/>
    </source>
</evidence>
<evidence type="ECO:0000256" key="1">
    <source>
        <dbReference type="SAM" id="MobiDB-lite"/>
    </source>
</evidence>
<feature type="compositionally biased region" description="Low complexity" evidence="1">
    <location>
        <begin position="250"/>
        <end position="265"/>
    </location>
</feature>
<keyword evidence="2" id="KW-0732">Signal</keyword>
<name>A0ABS2CUZ3_9FLAO</name>
<evidence type="ECO:0008006" key="5">
    <source>
        <dbReference type="Google" id="ProtNLM"/>
    </source>
</evidence>
<organism evidence="3 4">
    <name type="scientific">Flavobacterium macrobrachii</name>
    <dbReference type="NCBI Taxonomy" id="591204"/>
    <lineage>
        <taxon>Bacteria</taxon>
        <taxon>Pseudomonadati</taxon>
        <taxon>Bacteroidota</taxon>
        <taxon>Flavobacteriia</taxon>
        <taxon>Flavobacteriales</taxon>
        <taxon>Flavobacteriaceae</taxon>
        <taxon>Flavobacterium</taxon>
    </lineage>
</organism>
<dbReference type="Proteomes" id="UP000759529">
    <property type="component" value="Unassembled WGS sequence"/>
</dbReference>
<feature type="chain" id="PRO_5045523810" description="Lipoprotein" evidence="2">
    <location>
        <begin position="22"/>
        <end position="487"/>
    </location>
</feature>
<gene>
    <name evidence="3" type="ORF">H9X54_005685</name>
</gene>
<dbReference type="EMBL" id="JACSOD020000453">
    <property type="protein sequence ID" value="MBM6498793.1"/>
    <property type="molecule type" value="Genomic_DNA"/>
</dbReference>